<dbReference type="AlphaFoldDB" id="A0A813FJ74"/>
<dbReference type="Proteomes" id="UP000654075">
    <property type="component" value="Unassembled WGS sequence"/>
</dbReference>
<accession>A0A813FJ74</accession>
<comment type="caution">
    <text evidence="3">The sequence shown here is derived from an EMBL/GenBank/DDBJ whole genome shotgun (WGS) entry which is preliminary data.</text>
</comment>
<feature type="region of interest" description="Disordered" evidence="1">
    <location>
        <begin position="112"/>
        <end position="169"/>
    </location>
</feature>
<evidence type="ECO:0000313" key="4">
    <source>
        <dbReference type="Proteomes" id="UP000654075"/>
    </source>
</evidence>
<proteinExistence type="predicted"/>
<feature type="compositionally biased region" description="Low complexity" evidence="1">
    <location>
        <begin position="128"/>
        <end position="163"/>
    </location>
</feature>
<name>A0A813FJ74_POLGL</name>
<keyword evidence="4" id="KW-1185">Reference proteome</keyword>
<gene>
    <name evidence="3" type="ORF">PGLA1383_LOCUS30611</name>
</gene>
<reference evidence="3" key="1">
    <citation type="submission" date="2021-02" db="EMBL/GenBank/DDBJ databases">
        <authorList>
            <person name="Dougan E. K."/>
            <person name="Rhodes N."/>
            <person name="Thang M."/>
            <person name="Chan C."/>
        </authorList>
    </citation>
    <scope>NUCLEOTIDE SEQUENCE</scope>
</reference>
<feature type="chain" id="PRO_5032940612" evidence="2">
    <location>
        <begin position="24"/>
        <end position="217"/>
    </location>
</feature>
<organism evidence="3 4">
    <name type="scientific">Polarella glacialis</name>
    <name type="common">Dinoflagellate</name>
    <dbReference type="NCBI Taxonomy" id="89957"/>
    <lineage>
        <taxon>Eukaryota</taxon>
        <taxon>Sar</taxon>
        <taxon>Alveolata</taxon>
        <taxon>Dinophyceae</taxon>
        <taxon>Suessiales</taxon>
        <taxon>Suessiaceae</taxon>
        <taxon>Polarella</taxon>
    </lineage>
</organism>
<sequence>MALAVGAPLAVVARLELTCWTQGDVVDWGDCCVEQARAECGTPAMAVIREVCCGNTNNNNNNNKDNHNDNNNTNNTELARWPLRFSTEWEERQLGIEDLVLELLRVVHAMGGYSNNKNDNNNNKKNDNNNNNDNKKNNNTSNNDNNNSNNSNNKNKNNDSSNDLHAMGGSSGGLRELMLASSLSAAFVGHELIVVSGSEGRVDSAQPLGCSGSKGSS</sequence>
<evidence type="ECO:0000313" key="3">
    <source>
        <dbReference type="EMBL" id="CAE8612823.1"/>
    </source>
</evidence>
<feature type="signal peptide" evidence="2">
    <location>
        <begin position="1"/>
        <end position="23"/>
    </location>
</feature>
<evidence type="ECO:0000256" key="2">
    <source>
        <dbReference type="SAM" id="SignalP"/>
    </source>
</evidence>
<protein>
    <submittedName>
        <fullName evidence="3">Uncharacterized protein</fullName>
    </submittedName>
</protein>
<keyword evidence="2" id="KW-0732">Signal</keyword>
<dbReference type="EMBL" id="CAJNNV010025169">
    <property type="protein sequence ID" value="CAE8612823.1"/>
    <property type="molecule type" value="Genomic_DNA"/>
</dbReference>
<evidence type="ECO:0000256" key="1">
    <source>
        <dbReference type="SAM" id="MobiDB-lite"/>
    </source>
</evidence>